<organism evidence="3 4">
    <name type="scientific">Dermatophagoides pteronyssinus</name>
    <name type="common">European house dust mite</name>
    <dbReference type="NCBI Taxonomy" id="6956"/>
    <lineage>
        <taxon>Eukaryota</taxon>
        <taxon>Metazoa</taxon>
        <taxon>Ecdysozoa</taxon>
        <taxon>Arthropoda</taxon>
        <taxon>Chelicerata</taxon>
        <taxon>Arachnida</taxon>
        <taxon>Acari</taxon>
        <taxon>Acariformes</taxon>
        <taxon>Sarcoptiformes</taxon>
        <taxon>Astigmata</taxon>
        <taxon>Psoroptidia</taxon>
        <taxon>Analgoidea</taxon>
        <taxon>Pyroglyphidae</taxon>
        <taxon>Dermatophagoidinae</taxon>
        <taxon>Dermatophagoides</taxon>
    </lineage>
</organism>
<reference evidence="4" key="1">
    <citation type="submission" date="2025-08" db="UniProtKB">
        <authorList>
            <consortium name="RefSeq"/>
        </authorList>
    </citation>
    <scope>IDENTIFICATION</scope>
    <source>
        <strain evidence="4">Airmid</strain>
    </source>
</reference>
<feature type="coiled-coil region" evidence="1">
    <location>
        <begin position="58"/>
        <end position="85"/>
    </location>
</feature>
<keyword evidence="3" id="KW-1185">Reference proteome</keyword>
<keyword evidence="2" id="KW-0732">Signal</keyword>
<dbReference type="AlphaFoldDB" id="A0A6P6YLM1"/>
<sequence length="375" mass="43704">MFSKYFCLLSLILALATIDNSESFKSTTVQILTDHSFIEKINNVVNRADNFLKTSGKNSLAAKKIENLIEEIRNNKEEYMKSSENRFKKAHIESEIDELIEILNQYQPTTLKPATKPSDRLFIAKISNVLNKADNFRKTSNINSYVIKLIDRLINEIKTNKEKYLKSPGDIFQKIHIEFEIEYLLRILNQYQSSTSVKPVTKQSDHLFIEKIEDVLDRANHLQRISGLNSHIGKKIENLIEKIQKDLKNYLKSTLDMFQKSHIESEIEELLKILNQFEPTTLKPVTKPDDRLFIEKIDKILSKANNFRKTLDKNSFVVEKIDNLIDDIETDKEKYLKSPGNKFQKLHIENEIDDLMMILNKFPQTLKPAINVDRT</sequence>
<gene>
    <name evidence="4" type="primary">LOC113799270</name>
</gene>
<accession>A0A6P6YLM1</accession>
<dbReference type="Proteomes" id="UP000515146">
    <property type="component" value="Unplaced"/>
</dbReference>
<name>A0A6P6YLM1_DERPT</name>
<dbReference type="KEGG" id="dpte:113799270"/>
<feature type="signal peptide" evidence="2">
    <location>
        <begin position="1"/>
        <end position="23"/>
    </location>
</feature>
<evidence type="ECO:0000313" key="4">
    <source>
        <dbReference type="RefSeq" id="XP_027205681.1"/>
    </source>
</evidence>
<dbReference type="RefSeq" id="XP_027205681.1">
    <property type="nucleotide sequence ID" value="XM_027349880.1"/>
</dbReference>
<protein>
    <submittedName>
        <fullName evidence="4">Uncharacterized protein LOC113799270</fullName>
    </submittedName>
</protein>
<evidence type="ECO:0000256" key="1">
    <source>
        <dbReference type="SAM" id="Coils"/>
    </source>
</evidence>
<keyword evidence="1" id="KW-0175">Coiled coil</keyword>
<proteinExistence type="predicted"/>
<feature type="chain" id="PRO_5027953159" evidence="2">
    <location>
        <begin position="24"/>
        <end position="375"/>
    </location>
</feature>
<evidence type="ECO:0000256" key="2">
    <source>
        <dbReference type="SAM" id="SignalP"/>
    </source>
</evidence>
<dbReference type="InParanoid" id="A0A6P6YLM1"/>
<evidence type="ECO:0000313" key="3">
    <source>
        <dbReference type="Proteomes" id="UP000515146"/>
    </source>
</evidence>